<feature type="compositionally biased region" description="Polar residues" evidence="18">
    <location>
        <begin position="350"/>
        <end position="359"/>
    </location>
</feature>
<keyword evidence="8" id="KW-0811">Translocation</keyword>
<dbReference type="EMBL" id="PZQS01000002">
    <property type="protein sequence ID" value="PVD36999.1"/>
    <property type="molecule type" value="Genomic_DNA"/>
</dbReference>
<keyword evidence="3" id="KW-0597">Phosphoprotein</keyword>
<evidence type="ECO:0000256" key="18">
    <source>
        <dbReference type="SAM" id="MobiDB-lite"/>
    </source>
</evidence>
<feature type="compositionally biased region" description="Polar residues" evidence="18">
    <location>
        <begin position="273"/>
        <end position="298"/>
    </location>
</feature>
<dbReference type="OrthoDB" id="441517at2759"/>
<evidence type="ECO:0000256" key="6">
    <source>
        <dbReference type="ARBA" id="ARBA00022989"/>
    </source>
</evidence>
<dbReference type="STRING" id="400727.A0A2T7PUA9"/>
<keyword evidence="5 16" id="KW-0653">Protein transport</keyword>
<feature type="compositionally biased region" description="Polar residues" evidence="18">
    <location>
        <begin position="305"/>
        <end position="343"/>
    </location>
</feature>
<comment type="function">
    <text evidence="14">Component of the PEX13-PEX14 docking complex, a translocon channel that specifically mediates the import of peroxisomal cargo proteins bound to PEX5 receptor. The PEX13-PEX14 docking complex forms a large import pore which can be opened to a diameter of about 9 nm. Mechanistically, PEX5 receptor along with cargo proteins associates with the PEX14 subunit of the PEX13-PEX14 docking complex in the cytosol, leading to the insertion of the receptor into the organelle membrane with the concomitant translocation of the cargo into the peroxisome matrix. Plays a key role for peroxisome movement through a direct interaction with tubulin.</text>
</comment>
<evidence type="ECO:0000256" key="13">
    <source>
        <dbReference type="ARBA" id="ARBA00046271"/>
    </source>
</evidence>
<keyword evidence="6" id="KW-1133">Transmembrane helix</keyword>
<evidence type="ECO:0000256" key="10">
    <source>
        <dbReference type="ARBA" id="ARBA00023140"/>
    </source>
</evidence>
<sequence>MESYPFQAVKNGDLPKDVLAPAEGPREHLVDTAVKFLQNPKVRQSPLYQKEAFLEKKGLTKEEIQLAVQRAGIYNNNLSDAQQQIQHPSAYSSTTALVPVPQPLPPSPPTSWSRTREVILTSALIAAVSYAIYNAFKFYIRPWFMGKSETESRLEKLESKIASLQATIAESNSQMVETLKGIQATLLNRDGDQQPAGVFGHRDNQALGEVKAEITSLKGLLLSRRQFPPTPVTSPVIPSWQLLPREGKMDEITALKKEASDDQEMPRDAADENLSQEPSIAEESQVQSLYVASKSQKSGDIDDIPTTQEPDFSFSQTNQLDSDAHSSPPTDNHSPSSHSSCDTNGFEMIKQNTASMPVI</sequence>
<keyword evidence="21" id="KW-1185">Reference proteome</keyword>
<evidence type="ECO:0000256" key="4">
    <source>
        <dbReference type="ARBA" id="ARBA00022692"/>
    </source>
</evidence>
<evidence type="ECO:0000256" key="11">
    <source>
        <dbReference type="ARBA" id="ARBA00029502"/>
    </source>
</evidence>
<dbReference type="InterPro" id="IPR006785">
    <property type="entry name" value="Pex14_N"/>
</dbReference>
<feature type="region of interest" description="Disordered" evidence="18">
    <location>
        <begin position="257"/>
        <end position="359"/>
    </location>
</feature>
<comment type="subunit">
    <text evidence="15">Interacts with PEX13; forming the PEX13-PEX14 docking complex. Interacts with PEX5 (via WxxxF/Y motifs). Interacts with PEX19. Interacts with tubulin.</text>
</comment>
<organism evidence="20 21">
    <name type="scientific">Pomacea canaliculata</name>
    <name type="common">Golden apple snail</name>
    <dbReference type="NCBI Taxonomy" id="400727"/>
    <lineage>
        <taxon>Eukaryota</taxon>
        <taxon>Metazoa</taxon>
        <taxon>Spiralia</taxon>
        <taxon>Lophotrochozoa</taxon>
        <taxon>Mollusca</taxon>
        <taxon>Gastropoda</taxon>
        <taxon>Caenogastropoda</taxon>
        <taxon>Architaenioglossa</taxon>
        <taxon>Ampullarioidea</taxon>
        <taxon>Ampullariidae</taxon>
        <taxon>Pomacea</taxon>
    </lineage>
</organism>
<dbReference type="InterPro" id="IPR025655">
    <property type="entry name" value="PEX14"/>
</dbReference>
<evidence type="ECO:0000256" key="1">
    <source>
        <dbReference type="ARBA" id="ARBA00005443"/>
    </source>
</evidence>
<feature type="compositionally biased region" description="Basic and acidic residues" evidence="18">
    <location>
        <begin position="257"/>
        <end position="270"/>
    </location>
</feature>
<proteinExistence type="inferred from homology"/>
<evidence type="ECO:0000256" key="8">
    <source>
        <dbReference type="ARBA" id="ARBA00023010"/>
    </source>
</evidence>
<gene>
    <name evidence="20" type="ORF">C0Q70_03992</name>
</gene>
<evidence type="ECO:0000256" key="16">
    <source>
        <dbReference type="RuleBase" id="RU367032"/>
    </source>
</evidence>
<dbReference type="FunFam" id="1.10.10.10:FF:000296">
    <property type="entry name" value="Peroxisomal membrane protein PEX14"/>
    <property type="match status" value="1"/>
</dbReference>
<evidence type="ECO:0000256" key="9">
    <source>
        <dbReference type="ARBA" id="ARBA00023136"/>
    </source>
</evidence>
<keyword evidence="10 16" id="KW-0576">Peroxisome</keyword>
<dbReference type="Gene3D" id="1.10.10.10">
    <property type="entry name" value="Winged helix-like DNA-binding domain superfamily/Winged helix DNA-binding domain"/>
    <property type="match status" value="1"/>
</dbReference>
<keyword evidence="2 16" id="KW-0813">Transport</keyword>
<evidence type="ECO:0000256" key="12">
    <source>
        <dbReference type="ARBA" id="ARBA00037847"/>
    </source>
</evidence>
<dbReference type="Pfam" id="PF04695">
    <property type="entry name" value="Pex14_N"/>
    <property type="match status" value="1"/>
</dbReference>
<dbReference type="AlphaFoldDB" id="A0A2T7PUA9"/>
<dbReference type="PANTHER" id="PTHR23058:SF0">
    <property type="entry name" value="PEROXISOMAL MEMBRANE PROTEIN PEX14"/>
    <property type="match status" value="1"/>
</dbReference>
<comment type="similarity">
    <text evidence="1 16">Belongs to the peroxin-14 family.</text>
</comment>
<evidence type="ECO:0000256" key="17">
    <source>
        <dbReference type="SAM" id="Coils"/>
    </source>
</evidence>
<evidence type="ECO:0000256" key="7">
    <source>
        <dbReference type="ARBA" id="ARBA00022990"/>
    </source>
</evidence>
<dbReference type="GO" id="GO:0016560">
    <property type="term" value="P:protein import into peroxisome matrix, docking"/>
    <property type="evidence" value="ECO:0007669"/>
    <property type="project" value="UniProtKB-UniRule"/>
</dbReference>
<dbReference type="PANTHER" id="PTHR23058">
    <property type="entry name" value="PEROXISOMAL MEMBRANE PROTEIN PEX14"/>
    <property type="match status" value="1"/>
</dbReference>
<evidence type="ECO:0000256" key="14">
    <source>
        <dbReference type="ARBA" id="ARBA00055057"/>
    </source>
</evidence>
<dbReference type="InterPro" id="IPR036388">
    <property type="entry name" value="WH-like_DNA-bd_sf"/>
</dbReference>
<evidence type="ECO:0000313" key="21">
    <source>
        <dbReference type="Proteomes" id="UP000245119"/>
    </source>
</evidence>
<keyword evidence="4" id="KW-0812">Transmembrane</keyword>
<dbReference type="Proteomes" id="UP000245119">
    <property type="component" value="Linkage Group LG2"/>
</dbReference>
<dbReference type="GO" id="GO:0005102">
    <property type="term" value="F:signaling receptor binding"/>
    <property type="evidence" value="ECO:0007669"/>
    <property type="project" value="TreeGrafter"/>
</dbReference>
<keyword evidence="7" id="KW-0007">Acetylation</keyword>
<comment type="subcellular location">
    <subcellularLocation>
        <location evidence="12">Endomembrane system</location>
        <topology evidence="12">Single-pass membrane protein</topology>
    </subcellularLocation>
    <subcellularLocation>
        <location evidence="13 16">Peroxisome membrane</location>
    </subcellularLocation>
</comment>
<name>A0A2T7PUA9_POMCA</name>
<keyword evidence="17" id="KW-0175">Coiled coil</keyword>
<feature type="domain" description="Peroxisome membrane anchor protein Pex14p N-terminal" evidence="19">
    <location>
        <begin position="26"/>
        <end position="68"/>
    </location>
</feature>
<reference evidence="20 21" key="1">
    <citation type="submission" date="2018-04" db="EMBL/GenBank/DDBJ databases">
        <title>The genome of golden apple snail Pomacea canaliculata provides insight into stress tolerance and invasive adaptation.</title>
        <authorList>
            <person name="Liu C."/>
            <person name="Liu B."/>
            <person name="Ren Y."/>
            <person name="Zhang Y."/>
            <person name="Wang H."/>
            <person name="Li S."/>
            <person name="Jiang F."/>
            <person name="Yin L."/>
            <person name="Zhang G."/>
            <person name="Qian W."/>
            <person name="Fan W."/>
        </authorList>
    </citation>
    <scope>NUCLEOTIDE SEQUENCE [LARGE SCALE GENOMIC DNA]</scope>
    <source>
        <strain evidence="20">SZHN2017</strain>
        <tissue evidence="20">Muscle</tissue>
    </source>
</reference>
<comment type="caution">
    <text evidence="20">The sequence shown here is derived from an EMBL/GenBank/DDBJ whole genome shotgun (WGS) entry which is preliminary data.</text>
</comment>
<keyword evidence="9 16" id="KW-0472">Membrane</keyword>
<evidence type="ECO:0000313" key="20">
    <source>
        <dbReference type="EMBL" id="PVD36999.1"/>
    </source>
</evidence>
<protein>
    <recommendedName>
        <fullName evidence="11 16">Peroxisomal membrane protein PEX14</fullName>
    </recommendedName>
    <alternativeName>
        <fullName evidence="16">Peroxin-14</fullName>
    </alternativeName>
</protein>
<evidence type="ECO:0000259" key="19">
    <source>
        <dbReference type="Pfam" id="PF04695"/>
    </source>
</evidence>
<dbReference type="GO" id="GO:1990429">
    <property type="term" value="C:peroxisomal importomer complex"/>
    <property type="evidence" value="ECO:0007669"/>
    <property type="project" value="TreeGrafter"/>
</dbReference>
<evidence type="ECO:0000256" key="15">
    <source>
        <dbReference type="ARBA" id="ARBA00065694"/>
    </source>
</evidence>
<feature type="coiled-coil region" evidence="17">
    <location>
        <begin position="147"/>
        <end position="174"/>
    </location>
</feature>
<accession>A0A2T7PUA9</accession>
<dbReference type="GO" id="GO:0012505">
    <property type="term" value="C:endomembrane system"/>
    <property type="evidence" value="ECO:0007669"/>
    <property type="project" value="UniProtKB-SubCell"/>
</dbReference>
<evidence type="ECO:0000256" key="3">
    <source>
        <dbReference type="ARBA" id="ARBA00022553"/>
    </source>
</evidence>
<evidence type="ECO:0000256" key="5">
    <source>
        <dbReference type="ARBA" id="ARBA00022927"/>
    </source>
</evidence>
<dbReference type="GO" id="GO:0005778">
    <property type="term" value="C:peroxisomal membrane"/>
    <property type="evidence" value="ECO:0007669"/>
    <property type="project" value="UniProtKB-SubCell"/>
</dbReference>
<evidence type="ECO:0000256" key="2">
    <source>
        <dbReference type="ARBA" id="ARBA00022448"/>
    </source>
</evidence>